<feature type="transmembrane region" description="Helical" evidence="8">
    <location>
        <begin position="12"/>
        <end position="30"/>
    </location>
</feature>
<keyword evidence="4" id="KW-0808">Transferase</keyword>
<dbReference type="Proteomes" id="UP000178377">
    <property type="component" value="Unassembled WGS sequence"/>
</dbReference>
<organism evidence="10 11">
    <name type="scientific">Candidatus Doudnabacteria bacterium RIFCSPHIGHO2_01_FULL_50_11</name>
    <dbReference type="NCBI Taxonomy" id="1817828"/>
    <lineage>
        <taxon>Bacteria</taxon>
        <taxon>Candidatus Doudnaibacteriota</taxon>
    </lineage>
</organism>
<keyword evidence="7 8" id="KW-0472">Membrane</keyword>
<dbReference type="PANTHER" id="PTHR33908:SF11">
    <property type="entry name" value="MEMBRANE PROTEIN"/>
    <property type="match status" value="1"/>
</dbReference>
<keyword evidence="2" id="KW-1003">Cell membrane</keyword>
<feature type="transmembrane region" description="Helical" evidence="8">
    <location>
        <begin position="139"/>
        <end position="158"/>
    </location>
</feature>
<dbReference type="GO" id="GO:0016763">
    <property type="term" value="F:pentosyltransferase activity"/>
    <property type="evidence" value="ECO:0007669"/>
    <property type="project" value="TreeGrafter"/>
</dbReference>
<dbReference type="Pfam" id="PF13231">
    <property type="entry name" value="PMT_2"/>
    <property type="match status" value="1"/>
</dbReference>
<dbReference type="STRING" id="1817828.A2722_01390"/>
<evidence type="ECO:0000256" key="6">
    <source>
        <dbReference type="ARBA" id="ARBA00022989"/>
    </source>
</evidence>
<sequence length="619" mass="70155">MTLAENLATHRRLWVSGILLTQFLLGLFTMTGDSAIVDEIAHIPAGYSYVAYHDYRLNPEHPPLLKDLAGLPLLLLPLEFPIDHPTWTTDVNGQWEAGWNFLYHYGNPADLLIFLARLPLLLLSVAFGFVLYLMAARWFGVHVALLSLFFYSLSPNFLAHSHFVTTDMGIAAMTFLSLATFVNFLIAPTYRSLGWATLALAAAEVTKFSAILLYPFYGLILLVYLLVAKAPSTLRFGLQLPKRGFVARTVPFLLSFAILSAGSLVVVWAFYAIHTYNFPVDKQIELIQTSLPDPRAAPIRNVLVALTSHSFFAPLAQYLLGVAMVFSRVAGGNTTYFLGAVTNQSFKWYFPATYLLKEPLGLIILLFTGLWLTIRDIGRAQIRYWFQRLVKYIRLNPHKTIFISFIVYYSGISISGNLNLGIRHLFPILPLAYVLISQKTLDFLSRFRTDTGRKIGSVFVGLMIFWFGMSSLLSFPHYLGYFNELVGSANGGWYFTDSNVDWGQDLKRLVTWVQEHPEVDKIKVDYFGGGEPKYYFCERKFDANNALIKSSAGYNCNNSVYQEYHVNDGPVKGWVAVSVTFLQNAKFYHDKFGQQDYDWLRFQTPVAKVGNSIWVYHVE</sequence>
<dbReference type="GO" id="GO:0009103">
    <property type="term" value="P:lipopolysaccharide biosynthetic process"/>
    <property type="evidence" value="ECO:0007669"/>
    <property type="project" value="UniProtKB-ARBA"/>
</dbReference>
<keyword evidence="6 8" id="KW-1133">Transmembrane helix</keyword>
<feature type="transmembrane region" description="Helical" evidence="8">
    <location>
        <begin position="354"/>
        <end position="374"/>
    </location>
</feature>
<feature type="transmembrane region" description="Helical" evidence="8">
    <location>
        <begin position="210"/>
        <end position="228"/>
    </location>
</feature>
<dbReference type="AlphaFoldDB" id="A0A1F5PH90"/>
<evidence type="ECO:0000313" key="10">
    <source>
        <dbReference type="EMBL" id="OGE89277.1"/>
    </source>
</evidence>
<feature type="transmembrane region" description="Helical" evidence="8">
    <location>
        <begin position="420"/>
        <end position="436"/>
    </location>
</feature>
<evidence type="ECO:0000256" key="1">
    <source>
        <dbReference type="ARBA" id="ARBA00004651"/>
    </source>
</evidence>
<comment type="caution">
    <text evidence="10">The sequence shown here is derived from an EMBL/GenBank/DDBJ whole genome shotgun (WGS) entry which is preliminary data.</text>
</comment>
<dbReference type="EMBL" id="MFEO01000024">
    <property type="protein sequence ID" value="OGE89277.1"/>
    <property type="molecule type" value="Genomic_DNA"/>
</dbReference>
<feature type="transmembrane region" description="Helical" evidence="8">
    <location>
        <begin position="170"/>
        <end position="190"/>
    </location>
</feature>
<dbReference type="GO" id="GO:0005886">
    <property type="term" value="C:plasma membrane"/>
    <property type="evidence" value="ECO:0007669"/>
    <property type="project" value="UniProtKB-SubCell"/>
</dbReference>
<evidence type="ECO:0000259" key="9">
    <source>
        <dbReference type="Pfam" id="PF13231"/>
    </source>
</evidence>
<evidence type="ECO:0000256" key="3">
    <source>
        <dbReference type="ARBA" id="ARBA00022676"/>
    </source>
</evidence>
<feature type="transmembrane region" description="Helical" evidence="8">
    <location>
        <begin position="395"/>
        <end position="414"/>
    </location>
</feature>
<accession>A0A1F5PH90</accession>
<dbReference type="InterPro" id="IPR050297">
    <property type="entry name" value="LipidA_mod_glycosyltrf_83"/>
</dbReference>
<feature type="transmembrane region" description="Helical" evidence="8">
    <location>
        <begin position="249"/>
        <end position="273"/>
    </location>
</feature>
<feature type="domain" description="Glycosyltransferase RgtA/B/C/D-like" evidence="9">
    <location>
        <begin position="115"/>
        <end position="229"/>
    </location>
</feature>
<gene>
    <name evidence="10" type="ORF">A2722_01390</name>
</gene>
<name>A0A1F5PH90_9BACT</name>
<evidence type="ECO:0000256" key="4">
    <source>
        <dbReference type="ARBA" id="ARBA00022679"/>
    </source>
</evidence>
<evidence type="ECO:0000256" key="5">
    <source>
        <dbReference type="ARBA" id="ARBA00022692"/>
    </source>
</evidence>
<keyword evidence="5 8" id="KW-0812">Transmembrane</keyword>
<evidence type="ECO:0000256" key="8">
    <source>
        <dbReference type="SAM" id="Phobius"/>
    </source>
</evidence>
<evidence type="ECO:0000256" key="2">
    <source>
        <dbReference type="ARBA" id="ARBA00022475"/>
    </source>
</evidence>
<feature type="transmembrane region" description="Helical" evidence="8">
    <location>
        <begin position="457"/>
        <end position="479"/>
    </location>
</feature>
<comment type="subcellular location">
    <subcellularLocation>
        <location evidence="1">Cell membrane</location>
        <topology evidence="1">Multi-pass membrane protein</topology>
    </subcellularLocation>
</comment>
<evidence type="ECO:0000256" key="7">
    <source>
        <dbReference type="ARBA" id="ARBA00023136"/>
    </source>
</evidence>
<reference evidence="10 11" key="1">
    <citation type="journal article" date="2016" name="Nat. Commun.">
        <title>Thousands of microbial genomes shed light on interconnected biogeochemical processes in an aquifer system.</title>
        <authorList>
            <person name="Anantharaman K."/>
            <person name="Brown C.T."/>
            <person name="Hug L.A."/>
            <person name="Sharon I."/>
            <person name="Castelle C.J."/>
            <person name="Probst A.J."/>
            <person name="Thomas B.C."/>
            <person name="Singh A."/>
            <person name="Wilkins M.J."/>
            <person name="Karaoz U."/>
            <person name="Brodie E.L."/>
            <person name="Williams K.H."/>
            <person name="Hubbard S.S."/>
            <person name="Banfield J.F."/>
        </authorList>
    </citation>
    <scope>NUCLEOTIDE SEQUENCE [LARGE SCALE GENOMIC DNA]</scope>
</reference>
<proteinExistence type="predicted"/>
<dbReference type="InterPro" id="IPR038731">
    <property type="entry name" value="RgtA/B/C-like"/>
</dbReference>
<protein>
    <recommendedName>
        <fullName evidence="9">Glycosyltransferase RgtA/B/C/D-like domain-containing protein</fullName>
    </recommendedName>
</protein>
<keyword evidence="3" id="KW-0328">Glycosyltransferase</keyword>
<dbReference type="PANTHER" id="PTHR33908">
    <property type="entry name" value="MANNOSYLTRANSFERASE YKCB-RELATED"/>
    <property type="match status" value="1"/>
</dbReference>
<feature type="transmembrane region" description="Helical" evidence="8">
    <location>
        <begin position="111"/>
        <end position="133"/>
    </location>
</feature>
<evidence type="ECO:0000313" key="11">
    <source>
        <dbReference type="Proteomes" id="UP000178377"/>
    </source>
</evidence>